<evidence type="ECO:0000256" key="1">
    <source>
        <dbReference type="ARBA" id="ARBA00022428"/>
    </source>
</evidence>
<keyword evidence="2 3" id="KW-0456">Lyase</keyword>
<dbReference type="GO" id="GO:0009234">
    <property type="term" value="P:menaquinone biosynthetic process"/>
    <property type="evidence" value="ECO:0007669"/>
    <property type="project" value="UniProtKB-UniRule"/>
</dbReference>
<protein>
    <recommendedName>
        <fullName evidence="3">Putative 2-succinyl-6-hydroxy-2,4-cyclohexadiene-1-carboxylate synthase</fullName>
        <shortName evidence="3">SHCHC synthase</shortName>
        <ecNumber evidence="3">4.2.99.20</ecNumber>
    </recommendedName>
</protein>
<gene>
    <name evidence="3" type="primary">menH</name>
    <name evidence="5" type="ordered locus">Clim_2049</name>
</gene>
<organism evidence="5 6">
    <name type="scientific">Chlorobium limicola (strain DSM 245 / NBRC 103803 / 6330)</name>
    <dbReference type="NCBI Taxonomy" id="290315"/>
    <lineage>
        <taxon>Bacteria</taxon>
        <taxon>Pseudomonadati</taxon>
        <taxon>Chlorobiota</taxon>
        <taxon>Chlorobiia</taxon>
        <taxon>Chlorobiales</taxon>
        <taxon>Chlorobiaceae</taxon>
        <taxon>Chlorobium/Pelodictyon group</taxon>
        <taxon>Chlorobium</taxon>
    </lineage>
</organism>
<dbReference type="Proteomes" id="UP000008841">
    <property type="component" value="Chromosome"/>
</dbReference>
<dbReference type="Gene3D" id="3.40.50.1820">
    <property type="entry name" value="alpha/beta hydrolase"/>
    <property type="match status" value="1"/>
</dbReference>
<comment type="similarity">
    <text evidence="3">Belongs to the AB hydrolase superfamily. MenH family.</text>
</comment>
<dbReference type="PRINTS" id="PR00111">
    <property type="entry name" value="ABHYDROLASE"/>
</dbReference>
<comment type="pathway">
    <text evidence="3">Quinol/quinone metabolism; 1,4-dihydroxy-2-naphthoate biosynthesis; 1,4-dihydroxy-2-naphthoate from chorismate: step 3/7.</text>
</comment>
<comment type="catalytic activity">
    <reaction evidence="3">
        <text>5-enolpyruvoyl-6-hydroxy-2-succinyl-cyclohex-3-ene-1-carboxylate = (1R,6R)-6-hydroxy-2-succinyl-cyclohexa-2,4-diene-1-carboxylate + pyruvate</text>
        <dbReference type="Rhea" id="RHEA:25597"/>
        <dbReference type="ChEBI" id="CHEBI:15361"/>
        <dbReference type="ChEBI" id="CHEBI:58689"/>
        <dbReference type="ChEBI" id="CHEBI:58818"/>
        <dbReference type="EC" id="4.2.99.20"/>
    </reaction>
</comment>
<dbReference type="UniPathway" id="UPA01057">
    <property type="reaction ID" value="UER00900"/>
</dbReference>
<dbReference type="ESTHER" id="chll2-b3eg69">
    <property type="family name" value="MenH_SHCHC"/>
</dbReference>
<dbReference type="InterPro" id="IPR022485">
    <property type="entry name" value="SHCHC_synthase_MenH"/>
</dbReference>
<feature type="domain" description="AB hydrolase-1" evidence="4">
    <location>
        <begin position="20"/>
        <end position="246"/>
    </location>
</feature>
<dbReference type="STRING" id="290315.Clim_2049"/>
<proteinExistence type="inferred from homology"/>
<evidence type="ECO:0000313" key="6">
    <source>
        <dbReference type="Proteomes" id="UP000008841"/>
    </source>
</evidence>
<dbReference type="EC" id="4.2.99.20" evidence="3"/>
<dbReference type="KEGG" id="cli:Clim_2049"/>
<dbReference type="HAMAP" id="MF_01660">
    <property type="entry name" value="MenH"/>
    <property type="match status" value="1"/>
</dbReference>
<dbReference type="PANTHER" id="PTHR42916">
    <property type="entry name" value="2-SUCCINYL-5-ENOLPYRUVYL-6-HYDROXY-3-CYCLOHEXENE-1-CARBOXYLATE SYNTHASE"/>
    <property type="match status" value="1"/>
</dbReference>
<accession>B3EG69</accession>
<evidence type="ECO:0000256" key="3">
    <source>
        <dbReference type="HAMAP-Rule" id="MF_01660"/>
    </source>
</evidence>
<keyword evidence="5" id="KW-0378">Hydrolase</keyword>
<dbReference type="eggNOG" id="COG2267">
    <property type="taxonomic scope" value="Bacteria"/>
</dbReference>
<dbReference type="InterPro" id="IPR000073">
    <property type="entry name" value="AB_hydrolase_1"/>
</dbReference>
<comment type="pathway">
    <text evidence="3">Quinol/quinone metabolism; menaquinone biosynthesis.</text>
</comment>
<evidence type="ECO:0000256" key="2">
    <source>
        <dbReference type="ARBA" id="ARBA00023239"/>
    </source>
</evidence>
<dbReference type="GO" id="GO:0016787">
    <property type="term" value="F:hydrolase activity"/>
    <property type="evidence" value="ECO:0007669"/>
    <property type="project" value="UniProtKB-KW"/>
</dbReference>
<dbReference type="SUPFAM" id="SSF53474">
    <property type="entry name" value="alpha/beta-Hydrolases"/>
    <property type="match status" value="1"/>
</dbReference>
<dbReference type="RefSeq" id="WP_012466947.1">
    <property type="nucleotide sequence ID" value="NC_010803.1"/>
</dbReference>
<keyword evidence="1 3" id="KW-0474">Menaquinone biosynthesis</keyword>
<dbReference type="InterPro" id="IPR029058">
    <property type="entry name" value="AB_hydrolase_fold"/>
</dbReference>
<dbReference type="HOGENOM" id="CLU_020336_50_4_10"/>
<dbReference type="UniPathway" id="UPA00079"/>
<comment type="function">
    <text evidence="3">Catalyzes a proton abstraction reaction that results in 2,5-elimination of pyruvate from 2-succinyl-5-enolpyruvyl-6-hydroxy-3-cyclohexene-1-carboxylate (SEPHCHC) and the formation of 2-succinyl-6-hydroxy-2,4-cyclohexadiene-1-carboxylate (SHCHC).</text>
</comment>
<evidence type="ECO:0000313" key="5">
    <source>
        <dbReference type="EMBL" id="ACD91078.1"/>
    </source>
</evidence>
<sequence>MPASSVNRILTRGSRNNPGLILLHGFLGSPEDWLPVTETLSRNYFCMLPDLPGHGKTPASALPFETQMELFARSIETMQGDSPSFLAGYSMGGRIALYLALRFPNLFRKTVIISASPGLKTEEERQTRKESDERLALNIEENFESFLREWYSQPLFASLKNSRAFTKTLEARKMNRPKEAALALRTLGTGNQPSLWSELADFRLPMSFFAGEKDGKYVEIGRQMVNLCSCFDLDIFPQCGHTLHLENRDLFIDRMLHSLTRQ</sequence>
<evidence type="ECO:0000259" key="4">
    <source>
        <dbReference type="Pfam" id="PF00561"/>
    </source>
</evidence>
<dbReference type="GO" id="GO:0070205">
    <property type="term" value="F:2-succinyl-6-hydroxy-2,4-cyclohexadiene-1-carboxylate synthase activity"/>
    <property type="evidence" value="ECO:0007669"/>
    <property type="project" value="UniProtKB-UniRule"/>
</dbReference>
<comment type="subunit">
    <text evidence="3">Monomer.</text>
</comment>
<dbReference type="Pfam" id="PF00561">
    <property type="entry name" value="Abhydrolase_1"/>
    <property type="match status" value="1"/>
</dbReference>
<dbReference type="AlphaFoldDB" id="B3EG69"/>
<name>B3EG69_CHLL2</name>
<reference evidence="5 6" key="1">
    <citation type="submission" date="2008-05" db="EMBL/GenBank/DDBJ databases">
        <title>Complete sequence of Chlorobium limicola DSM 245.</title>
        <authorList>
            <consortium name="US DOE Joint Genome Institute"/>
            <person name="Lucas S."/>
            <person name="Copeland A."/>
            <person name="Lapidus A."/>
            <person name="Glavina del Rio T."/>
            <person name="Dalin E."/>
            <person name="Tice H."/>
            <person name="Bruce D."/>
            <person name="Goodwin L."/>
            <person name="Pitluck S."/>
            <person name="Schmutz J."/>
            <person name="Larimer F."/>
            <person name="Land M."/>
            <person name="Hauser L."/>
            <person name="Kyrpides N."/>
            <person name="Ovchinnikova G."/>
            <person name="Zhao F."/>
            <person name="Li T."/>
            <person name="Liu Z."/>
            <person name="Overmann J."/>
            <person name="Bryant D.A."/>
            <person name="Richardson P."/>
        </authorList>
    </citation>
    <scope>NUCLEOTIDE SEQUENCE [LARGE SCALE GENOMIC DNA]</scope>
    <source>
        <strain evidence="6">DSM 245 / NBRC 103803 / 6330</strain>
    </source>
</reference>
<dbReference type="NCBIfam" id="TIGR03695">
    <property type="entry name" value="menH_SHCHC"/>
    <property type="match status" value="1"/>
</dbReference>
<dbReference type="OrthoDB" id="252464at2"/>
<dbReference type="EMBL" id="CP001097">
    <property type="protein sequence ID" value="ACD91078.1"/>
    <property type="molecule type" value="Genomic_DNA"/>
</dbReference>
<dbReference type="PANTHER" id="PTHR42916:SF1">
    <property type="entry name" value="PROTEIN PHYLLO, CHLOROPLASTIC"/>
    <property type="match status" value="1"/>
</dbReference>